<reference evidence="2" key="1">
    <citation type="submission" date="2019-12" db="EMBL/GenBank/DDBJ databases">
        <title>Genome sequencing and annotation of Brassica cretica.</title>
        <authorList>
            <person name="Studholme D.J."/>
            <person name="Sarris P."/>
        </authorList>
    </citation>
    <scope>NUCLEOTIDE SEQUENCE</scope>
    <source>
        <strain evidence="2">PFS-109/04</strain>
        <tissue evidence="2">Leaf</tissue>
    </source>
</reference>
<protein>
    <submittedName>
        <fullName evidence="2">Uncharacterized protein</fullName>
    </submittedName>
</protein>
<dbReference type="EMBL" id="QGKX02001621">
    <property type="protein sequence ID" value="KAF3503768.1"/>
    <property type="molecule type" value="Genomic_DNA"/>
</dbReference>
<evidence type="ECO:0000313" key="2">
    <source>
        <dbReference type="EMBL" id="KAF3503768.1"/>
    </source>
</evidence>
<dbReference type="PANTHER" id="PTHR33477:SF11">
    <property type="entry name" value="(RAPE) HYPOTHETICAL PROTEIN"/>
    <property type="match status" value="1"/>
</dbReference>
<organism evidence="2 3">
    <name type="scientific">Brassica cretica</name>
    <name type="common">Mustard</name>
    <dbReference type="NCBI Taxonomy" id="69181"/>
    <lineage>
        <taxon>Eukaryota</taxon>
        <taxon>Viridiplantae</taxon>
        <taxon>Streptophyta</taxon>
        <taxon>Embryophyta</taxon>
        <taxon>Tracheophyta</taxon>
        <taxon>Spermatophyta</taxon>
        <taxon>Magnoliopsida</taxon>
        <taxon>eudicotyledons</taxon>
        <taxon>Gunneridae</taxon>
        <taxon>Pentapetalae</taxon>
        <taxon>rosids</taxon>
        <taxon>malvids</taxon>
        <taxon>Brassicales</taxon>
        <taxon>Brassicaceae</taxon>
        <taxon>Brassiceae</taxon>
        <taxon>Brassica</taxon>
    </lineage>
</organism>
<sequence length="457" mass="51705">MTETTKVMYIVVVDGDVDITTVILEEDGSGNWKDSFRYTRPVLQSTLQLMGCKARHAFKISRRAFELIRSEGSLILSPSHGKESVFGKAVDAPSACDGVEKVNKVNFSATNDADDKSRNAMTASKIPAFLYVGLCKDDIFIAQDLKAEFASLHPWKETLKDRAFKSSLDSSVELFFQAVALSSMLKLSTTVVVIFDDDQLKKKLPLLQIHSRYHESSDVFKPHNGFVISSTIKLICLIHLLLDFDSRLNAHEWNQKAKEEINLQKDVQVSVQALEHVRNFDSKKLGSQLKTIDEGDGYSEWQWDRHIPFIRRLKKIMKELQAWLKVELREVRRDKRRQRDAEDEQACSKHQERSAQSKGYGLGPNRWSFVRSSVDTKKERLRQRSLSVAKAKSLGGRGLKHPGSASMASLGEIEESNDFVNHIGGVFRYFIVDVVDHGSTPDVARCGRELGEVMNKD</sequence>
<dbReference type="PANTHER" id="PTHR33477">
    <property type="entry name" value="P-LOOP NTPASE DOMAIN-CONTAINING PROTEIN LPA1 HOMOLOG 1"/>
    <property type="match status" value="1"/>
</dbReference>
<comment type="caution">
    <text evidence="2">The sequence shown here is derived from an EMBL/GenBank/DDBJ whole genome shotgun (WGS) entry which is preliminary data.</text>
</comment>
<dbReference type="Proteomes" id="UP000712600">
    <property type="component" value="Unassembled WGS sequence"/>
</dbReference>
<evidence type="ECO:0000313" key="3">
    <source>
        <dbReference type="Proteomes" id="UP000712600"/>
    </source>
</evidence>
<feature type="compositionally biased region" description="Basic and acidic residues" evidence="1">
    <location>
        <begin position="334"/>
        <end position="355"/>
    </location>
</feature>
<gene>
    <name evidence="2" type="ORF">F2Q69_00044299</name>
</gene>
<name>A0A8S9NQG6_BRACR</name>
<evidence type="ECO:0000256" key="1">
    <source>
        <dbReference type="SAM" id="MobiDB-lite"/>
    </source>
</evidence>
<feature type="region of interest" description="Disordered" evidence="1">
    <location>
        <begin position="334"/>
        <end position="364"/>
    </location>
</feature>
<accession>A0A8S9NQG6</accession>
<proteinExistence type="predicted"/>
<dbReference type="AlphaFoldDB" id="A0A8S9NQG6"/>